<dbReference type="OrthoDB" id="6173598at2"/>
<keyword evidence="4 6" id="KW-1133">Transmembrane helix</keyword>
<comment type="subcellular location">
    <subcellularLocation>
        <location evidence="1">Host membrane</location>
    </subcellularLocation>
</comment>
<accession>A0A1Q8SMC4</accession>
<dbReference type="InterPro" id="IPR035210">
    <property type="entry name" value="DUF5455"/>
</dbReference>
<evidence type="ECO:0000256" key="3">
    <source>
        <dbReference type="ARBA" id="ARBA00022870"/>
    </source>
</evidence>
<evidence type="ECO:0000313" key="7">
    <source>
        <dbReference type="EMBL" id="OLO02598.1"/>
    </source>
</evidence>
<feature type="transmembrane region" description="Helical" evidence="6">
    <location>
        <begin position="41"/>
        <end position="64"/>
    </location>
</feature>
<sequence length="116" mass="12569">MGALIRLLFTALIPLLREFFKHFGGLLLRFFFWLKVVKFGLFIIKVGIFLGLVTGMAAVISGVVDGLTVSLPPLLADGFNRILPSNFSNCVAALVMAKFAVFALQVKDRVLGLGGI</sequence>
<dbReference type="GO" id="GO:0033644">
    <property type="term" value="C:host cell membrane"/>
    <property type="evidence" value="ECO:0007669"/>
    <property type="project" value="UniProtKB-SubCell"/>
</dbReference>
<dbReference type="Proteomes" id="UP000186878">
    <property type="component" value="Unassembled WGS sequence"/>
</dbReference>
<keyword evidence="3" id="KW-1043">Host membrane</keyword>
<keyword evidence="2 6" id="KW-0812">Transmembrane</keyword>
<organism evidence="7 8">
    <name type="scientific">Salinicola socius</name>
    <dbReference type="NCBI Taxonomy" id="404433"/>
    <lineage>
        <taxon>Bacteria</taxon>
        <taxon>Pseudomonadati</taxon>
        <taxon>Pseudomonadota</taxon>
        <taxon>Gammaproteobacteria</taxon>
        <taxon>Oceanospirillales</taxon>
        <taxon>Halomonadaceae</taxon>
        <taxon>Salinicola</taxon>
    </lineage>
</organism>
<protein>
    <recommendedName>
        <fullName evidence="9">DUF2523 domain-containing protein</fullName>
    </recommendedName>
</protein>
<evidence type="ECO:0000256" key="6">
    <source>
        <dbReference type="SAM" id="Phobius"/>
    </source>
</evidence>
<dbReference type="RefSeq" id="WP_075571666.1">
    <property type="nucleotide sequence ID" value="NZ_MSDO01000083.1"/>
</dbReference>
<proteinExistence type="predicted"/>
<evidence type="ECO:0000313" key="8">
    <source>
        <dbReference type="Proteomes" id="UP000186878"/>
    </source>
</evidence>
<dbReference type="STRING" id="404433.BTW07_18905"/>
<reference evidence="7 8" key="1">
    <citation type="submission" date="2016-12" db="EMBL/GenBank/DDBJ databases">
        <title>Draft genome sequences of strains Salinicola socius SMB35, Salinicola sp. MH3R3-1 and Chromohalobacter sp. SMB17 from the Verkhnekamsk potash mining region of Russia.</title>
        <authorList>
            <person name="Mavrodi D.V."/>
            <person name="Olsson B.E."/>
            <person name="Korsakova E.S."/>
            <person name="Pyankova A."/>
            <person name="Mavrodi O.V."/>
            <person name="Plotnikova E.G."/>
        </authorList>
    </citation>
    <scope>NUCLEOTIDE SEQUENCE [LARGE SCALE GENOMIC DNA]</scope>
    <source>
        <strain evidence="7 8">SMB35</strain>
    </source>
</reference>
<dbReference type="Pfam" id="PF17537">
    <property type="entry name" value="DUF5455"/>
    <property type="match status" value="1"/>
</dbReference>
<gene>
    <name evidence="7" type="ORF">BTW07_18905</name>
</gene>
<comment type="caution">
    <text evidence="7">The sequence shown here is derived from an EMBL/GenBank/DDBJ whole genome shotgun (WGS) entry which is preliminary data.</text>
</comment>
<evidence type="ECO:0000256" key="4">
    <source>
        <dbReference type="ARBA" id="ARBA00022989"/>
    </source>
</evidence>
<evidence type="ECO:0000256" key="2">
    <source>
        <dbReference type="ARBA" id="ARBA00022692"/>
    </source>
</evidence>
<dbReference type="EMBL" id="MSDO01000083">
    <property type="protein sequence ID" value="OLO02598.1"/>
    <property type="molecule type" value="Genomic_DNA"/>
</dbReference>
<dbReference type="AlphaFoldDB" id="A0A1Q8SMC4"/>
<evidence type="ECO:0000256" key="1">
    <source>
        <dbReference type="ARBA" id="ARBA00004551"/>
    </source>
</evidence>
<keyword evidence="8" id="KW-1185">Reference proteome</keyword>
<evidence type="ECO:0008006" key="9">
    <source>
        <dbReference type="Google" id="ProtNLM"/>
    </source>
</evidence>
<evidence type="ECO:0000256" key="5">
    <source>
        <dbReference type="ARBA" id="ARBA00023136"/>
    </source>
</evidence>
<name>A0A1Q8SMC4_9GAMM</name>
<keyword evidence="5 6" id="KW-0472">Membrane</keyword>